<dbReference type="Proteomes" id="UP000675163">
    <property type="component" value="Unassembled WGS sequence"/>
</dbReference>
<dbReference type="NCBIfam" id="TIGR00688">
    <property type="entry name" value="rarD"/>
    <property type="match status" value="1"/>
</dbReference>
<feature type="transmembrane region" description="Helical" evidence="8">
    <location>
        <begin position="39"/>
        <end position="57"/>
    </location>
</feature>
<feature type="transmembrane region" description="Helical" evidence="8">
    <location>
        <begin position="275"/>
        <end position="295"/>
    </location>
</feature>
<feature type="transmembrane region" description="Helical" evidence="8">
    <location>
        <begin position="248"/>
        <end position="269"/>
    </location>
</feature>
<accession>A0A940PPI8</accession>
<keyword evidence="3" id="KW-0813">Transport</keyword>
<dbReference type="EMBL" id="JAFIDA010000001">
    <property type="protein sequence ID" value="MBP1326963.1"/>
    <property type="molecule type" value="Genomic_DNA"/>
</dbReference>
<keyword evidence="5 8" id="KW-0812">Transmembrane</keyword>
<organism evidence="9 10">
    <name type="scientific">Leucobacter exalbidus</name>
    <dbReference type="NCBI Taxonomy" id="662960"/>
    <lineage>
        <taxon>Bacteria</taxon>
        <taxon>Bacillati</taxon>
        <taxon>Actinomycetota</taxon>
        <taxon>Actinomycetes</taxon>
        <taxon>Micrococcales</taxon>
        <taxon>Microbacteriaceae</taxon>
        <taxon>Leucobacter</taxon>
    </lineage>
</organism>
<feature type="transmembrane region" description="Helical" evidence="8">
    <location>
        <begin position="216"/>
        <end position="236"/>
    </location>
</feature>
<evidence type="ECO:0000256" key="2">
    <source>
        <dbReference type="ARBA" id="ARBA00007362"/>
    </source>
</evidence>
<evidence type="ECO:0000256" key="6">
    <source>
        <dbReference type="ARBA" id="ARBA00022989"/>
    </source>
</evidence>
<evidence type="ECO:0000313" key="10">
    <source>
        <dbReference type="Proteomes" id="UP000675163"/>
    </source>
</evidence>
<evidence type="ECO:0000256" key="5">
    <source>
        <dbReference type="ARBA" id="ARBA00022692"/>
    </source>
</evidence>
<evidence type="ECO:0000256" key="1">
    <source>
        <dbReference type="ARBA" id="ARBA00004651"/>
    </source>
</evidence>
<name>A0A940PPI8_9MICO</name>
<evidence type="ECO:0000256" key="4">
    <source>
        <dbReference type="ARBA" id="ARBA00022475"/>
    </source>
</evidence>
<sequence length="301" mass="32569">MSRALGQDARGTLASIGSSVAFGGIYFLTPLLSPAPAESIWAVRNIITIPIIALALVMARQWHLFGDVARLMRRKPWVILGVLVCGAIIAAQLWVFAWAPLNGQGLQVALGYFLLPLVLVLVGRFAFKDKLAWWQWAAAAVAAAGVAFEIVRVGEISWETLLVAIGYPIYFTLRRVIGTGHLGGMLWEFIVLIPLAVVLLVFELSSGTALAVNPALAWSVPVYSACAAGALVLYIMASRLLTMSVFGLLSYLEPALLMIAALLIGERIIDLEWGIYLAVWVAVFTILGGGISQMVRARRPR</sequence>
<evidence type="ECO:0000256" key="3">
    <source>
        <dbReference type="ARBA" id="ARBA00022448"/>
    </source>
</evidence>
<proteinExistence type="inferred from homology"/>
<dbReference type="InterPro" id="IPR004626">
    <property type="entry name" value="RarD"/>
</dbReference>
<feature type="transmembrane region" description="Helical" evidence="8">
    <location>
        <begin position="12"/>
        <end position="33"/>
    </location>
</feature>
<comment type="subcellular location">
    <subcellularLocation>
        <location evidence="1">Cell membrane</location>
        <topology evidence="1">Multi-pass membrane protein</topology>
    </subcellularLocation>
</comment>
<reference evidence="9" key="1">
    <citation type="submission" date="2021-02" db="EMBL/GenBank/DDBJ databases">
        <title>Sequencing the genomes of 1000 actinobacteria strains.</title>
        <authorList>
            <person name="Klenk H.-P."/>
        </authorList>
    </citation>
    <scope>NUCLEOTIDE SEQUENCE</scope>
    <source>
        <strain evidence="9">DSM 22850</strain>
    </source>
</reference>
<dbReference type="AlphaFoldDB" id="A0A940PPI8"/>
<feature type="transmembrane region" description="Helical" evidence="8">
    <location>
        <begin position="156"/>
        <end position="173"/>
    </location>
</feature>
<keyword evidence="10" id="KW-1185">Reference proteome</keyword>
<feature type="transmembrane region" description="Helical" evidence="8">
    <location>
        <begin position="77"/>
        <end position="99"/>
    </location>
</feature>
<evidence type="ECO:0000313" key="9">
    <source>
        <dbReference type="EMBL" id="MBP1326963.1"/>
    </source>
</evidence>
<keyword evidence="7 8" id="KW-0472">Membrane</keyword>
<comment type="caution">
    <text evidence="9">The sequence shown here is derived from an EMBL/GenBank/DDBJ whole genome shotgun (WGS) entry which is preliminary data.</text>
</comment>
<feature type="transmembrane region" description="Helical" evidence="8">
    <location>
        <begin position="105"/>
        <end position="126"/>
    </location>
</feature>
<gene>
    <name evidence="9" type="ORF">JOF28_002195</name>
</gene>
<protein>
    <submittedName>
        <fullName evidence="9">Chloramphenicol-sensitive protein RarD</fullName>
    </submittedName>
</protein>
<feature type="transmembrane region" description="Helical" evidence="8">
    <location>
        <begin position="133"/>
        <end position="150"/>
    </location>
</feature>
<evidence type="ECO:0000256" key="8">
    <source>
        <dbReference type="SAM" id="Phobius"/>
    </source>
</evidence>
<dbReference type="GO" id="GO:0005886">
    <property type="term" value="C:plasma membrane"/>
    <property type="evidence" value="ECO:0007669"/>
    <property type="project" value="UniProtKB-SubCell"/>
</dbReference>
<keyword evidence="4" id="KW-1003">Cell membrane</keyword>
<dbReference type="RefSeq" id="WP_209705786.1">
    <property type="nucleotide sequence ID" value="NZ_JAFIDA010000001.1"/>
</dbReference>
<comment type="similarity">
    <text evidence="2">Belongs to the EamA transporter family.</text>
</comment>
<evidence type="ECO:0000256" key="7">
    <source>
        <dbReference type="ARBA" id="ARBA00023136"/>
    </source>
</evidence>
<dbReference type="InterPro" id="IPR037185">
    <property type="entry name" value="EmrE-like"/>
</dbReference>
<feature type="transmembrane region" description="Helical" evidence="8">
    <location>
        <begin position="185"/>
        <end position="204"/>
    </location>
</feature>
<dbReference type="SUPFAM" id="SSF103481">
    <property type="entry name" value="Multidrug resistance efflux transporter EmrE"/>
    <property type="match status" value="1"/>
</dbReference>
<keyword evidence="6 8" id="KW-1133">Transmembrane helix</keyword>